<accession>A0A164Y1R5</accession>
<organism evidence="1 2">
    <name type="scientific">Daucus carota subsp. sativus</name>
    <name type="common">Carrot</name>
    <dbReference type="NCBI Taxonomy" id="79200"/>
    <lineage>
        <taxon>Eukaryota</taxon>
        <taxon>Viridiplantae</taxon>
        <taxon>Streptophyta</taxon>
        <taxon>Embryophyta</taxon>
        <taxon>Tracheophyta</taxon>
        <taxon>Spermatophyta</taxon>
        <taxon>Magnoliopsida</taxon>
        <taxon>eudicotyledons</taxon>
        <taxon>Gunneridae</taxon>
        <taxon>Pentapetalae</taxon>
        <taxon>asterids</taxon>
        <taxon>campanulids</taxon>
        <taxon>Apiales</taxon>
        <taxon>Apiaceae</taxon>
        <taxon>Apioideae</taxon>
        <taxon>Scandiceae</taxon>
        <taxon>Daucinae</taxon>
        <taxon>Daucus</taxon>
        <taxon>Daucus sect. Daucus</taxon>
    </lineage>
</organism>
<reference evidence="1" key="1">
    <citation type="journal article" date="2016" name="Nat. Genet.">
        <title>A high-quality carrot genome assembly provides new insights into carotenoid accumulation and asterid genome evolution.</title>
        <authorList>
            <person name="Iorizzo M."/>
            <person name="Ellison S."/>
            <person name="Senalik D."/>
            <person name="Zeng P."/>
            <person name="Satapoomin P."/>
            <person name="Huang J."/>
            <person name="Bowman M."/>
            <person name="Iovene M."/>
            <person name="Sanseverino W."/>
            <person name="Cavagnaro P."/>
            <person name="Yildiz M."/>
            <person name="Macko-Podgorni A."/>
            <person name="Moranska E."/>
            <person name="Grzebelus E."/>
            <person name="Grzebelus D."/>
            <person name="Ashrafi H."/>
            <person name="Zheng Z."/>
            <person name="Cheng S."/>
            <person name="Spooner D."/>
            <person name="Van Deynze A."/>
            <person name="Simon P."/>
        </authorList>
    </citation>
    <scope>NUCLEOTIDE SEQUENCE</scope>
    <source>
        <tissue evidence="1">Leaf</tissue>
    </source>
</reference>
<dbReference type="Gramene" id="KZM93855">
    <property type="protein sequence ID" value="KZM93855"/>
    <property type="gene ID" value="DCAR_017100"/>
</dbReference>
<reference evidence="1" key="2">
    <citation type="submission" date="2022-03" db="EMBL/GenBank/DDBJ databases">
        <title>Draft title - Genomic analysis of global carrot germplasm unveils the trajectory of domestication and the origin of high carotenoid orange carrot.</title>
        <authorList>
            <person name="Iorizzo M."/>
            <person name="Ellison S."/>
            <person name="Senalik D."/>
            <person name="Macko-Podgorni A."/>
            <person name="Grzebelus D."/>
            <person name="Bostan H."/>
            <person name="Rolling W."/>
            <person name="Curaba J."/>
            <person name="Simon P."/>
        </authorList>
    </citation>
    <scope>NUCLEOTIDE SEQUENCE</scope>
    <source>
        <tissue evidence="1">Leaf</tissue>
    </source>
</reference>
<dbReference type="PROSITE" id="PS50089">
    <property type="entry name" value="ZF_RING_2"/>
    <property type="match status" value="1"/>
</dbReference>
<evidence type="ECO:0000313" key="2">
    <source>
        <dbReference type="Proteomes" id="UP000077755"/>
    </source>
</evidence>
<proteinExistence type="predicted"/>
<dbReference type="Gene3D" id="3.30.40.10">
    <property type="entry name" value="Zinc/RING finger domain, C3HC4 (zinc finger)"/>
    <property type="match status" value="1"/>
</dbReference>
<dbReference type="OrthoDB" id="1711136at2759"/>
<dbReference type="PANTHER" id="PTHR42647">
    <property type="entry name" value="SBP (S-RIBONUCLEASE BINDING PROTEIN) FAMILY PROTEIN"/>
    <property type="match status" value="1"/>
</dbReference>
<evidence type="ECO:0000313" key="1">
    <source>
        <dbReference type="EMBL" id="WOH00193.1"/>
    </source>
</evidence>
<dbReference type="Proteomes" id="UP000077755">
    <property type="component" value="Chromosome 5"/>
</dbReference>
<dbReference type="EMBL" id="CP093347">
    <property type="protein sequence ID" value="WOH00193.1"/>
    <property type="molecule type" value="Genomic_DNA"/>
</dbReference>
<dbReference type="GO" id="GO:0004842">
    <property type="term" value="F:ubiquitin-protein transferase activity"/>
    <property type="evidence" value="ECO:0007669"/>
    <property type="project" value="TreeGrafter"/>
</dbReference>
<dbReference type="Pfam" id="PF13920">
    <property type="entry name" value="zf-C3HC4_3"/>
    <property type="match status" value="1"/>
</dbReference>
<dbReference type="InterPro" id="IPR013083">
    <property type="entry name" value="Znf_RING/FYVE/PHD"/>
</dbReference>
<sequence>MFPSDPRHYSRKRKLFQVGNTSTDPFGLNANVDALNNLKYLDRPVKSFTSLLLDGVYDDDEDEDEYSEEDKKKELRKGQVMPFDRKLKMHAMKNDEVDALWSTAIIKAAEEAEEKEAQIQKLMRDLYEKRKELVSCQLENIVLEKKTKMAVKKIKSLRRNLREVLSRPGEGPEDEGESSFVGTRRNEAAWLCCKVCDRQTADMIICPCKHLSVCRRCDDSITKCPICKAAKLSSVQVCLP</sequence>
<protein>
    <submittedName>
        <fullName evidence="1">Uncharacterized protein</fullName>
    </submittedName>
</protein>
<gene>
    <name evidence="1" type="ORF">DCAR_0519551</name>
</gene>
<name>A0A164Y1R5_DAUCS</name>
<dbReference type="AlphaFoldDB" id="A0A164Y1R5"/>
<dbReference type="InterPro" id="IPR001841">
    <property type="entry name" value="Znf_RING"/>
</dbReference>
<dbReference type="KEGG" id="dcr:108221324"/>
<dbReference type="PANTHER" id="PTHR42647:SF5">
    <property type="entry name" value="SBP (S-RIBONUCLEASE BINDING PROTEIN) FAMILY PROTEIN"/>
    <property type="match status" value="1"/>
</dbReference>
<keyword evidence="2" id="KW-1185">Reference proteome</keyword>